<dbReference type="AlphaFoldDB" id="A0A0K9Q2F9"/>
<accession>A0A0K9Q2F9</accession>
<feature type="non-terminal residue" evidence="1">
    <location>
        <position position="1"/>
    </location>
</feature>
<proteinExistence type="predicted"/>
<comment type="caution">
    <text evidence="1">The sequence shown here is derived from an EMBL/GenBank/DDBJ whole genome shotgun (WGS) entry which is preliminary data.</text>
</comment>
<name>A0A0K9Q2F9_ZOSMR</name>
<evidence type="ECO:0000313" key="2">
    <source>
        <dbReference type="Proteomes" id="UP000036987"/>
    </source>
</evidence>
<reference evidence="2" key="1">
    <citation type="journal article" date="2016" name="Nature">
        <title>The genome of the seagrass Zostera marina reveals angiosperm adaptation to the sea.</title>
        <authorList>
            <person name="Olsen J.L."/>
            <person name="Rouze P."/>
            <person name="Verhelst B."/>
            <person name="Lin Y.-C."/>
            <person name="Bayer T."/>
            <person name="Collen J."/>
            <person name="Dattolo E."/>
            <person name="De Paoli E."/>
            <person name="Dittami S."/>
            <person name="Maumus F."/>
            <person name="Michel G."/>
            <person name="Kersting A."/>
            <person name="Lauritano C."/>
            <person name="Lohaus R."/>
            <person name="Toepel M."/>
            <person name="Tonon T."/>
            <person name="Vanneste K."/>
            <person name="Amirebrahimi M."/>
            <person name="Brakel J."/>
            <person name="Bostroem C."/>
            <person name="Chovatia M."/>
            <person name="Grimwood J."/>
            <person name="Jenkins J.W."/>
            <person name="Jueterbock A."/>
            <person name="Mraz A."/>
            <person name="Stam W.T."/>
            <person name="Tice H."/>
            <person name="Bornberg-Bauer E."/>
            <person name="Green P.J."/>
            <person name="Pearson G.A."/>
            <person name="Procaccini G."/>
            <person name="Duarte C.M."/>
            <person name="Schmutz J."/>
            <person name="Reusch T.B.H."/>
            <person name="Van de Peer Y."/>
        </authorList>
    </citation>
    <scope>NUCLEOTIDE SEQUENCE [LARGE SCALE GENOMIC DNA]</scope>
    <source>
        <strain evidence="2">cv. Finnish</strain>
    </source>
</reference>
<keyword evidence="2" id="KW-1185">Reference proteome</keyword>
<feature type="non-terminal residue" evidence="1">
    <location>
        <position position="54"/>
    </location>
</feature>
<sequence length="54" mass="6243">VGFLVVTIHEAKLSLEEPTFFAALNNKVLEELLSFNGLIEYMKDIKQEEIFNKE</sequence>
<protein>
    <submittedName>
        <fullName evidence="1">Uncharacterized protein</fullName>
    </submittedName>
</protein>
<organism evidence="1 2">
    <name type="scientific">Zostera marina</name>
    <name type="common">Eelgrass</name>
    <dbReference type="NCBI Taxonomy" id="29655"/>
    <lineage>
        <taxon>Eukaryota</taxon>
        <taxon>Viridiplantae</taxon>
        <taxon>Streptophyta</taxon>
        <taxon>Embryophyta</taxon>
        <taxon>Tracheophyta</taxon>
        <taxon>Spermatophyta</taxon>
        <taxon>Magnoliopsida</taxon>
        <taxon>Liliopsida</taxon>
        <taxon>Zosteraceae</taxon>
        <taxon>Zostera</taxon>
    </lineage>
</organism>
<dbReference type="Proteomes" id="UP000036987">
    <property type="component" value="Unassembled WGS sequence"/>
</dbReference>
<dbReference type="EMBL" id="LFYR01000274">
    <property type="protein sequence ID" value="KMZ74610.1"/>
    <property type="molecule type" value="Genomic_DNA"/>
</dbReference>
<gene>
    <name evidence="1" type="ORF">ZOSMA_12566G00010</name>
</gene>
<evidence type="ECO:0000313" key="1">
    <source>
        <dbReference type="EMBL" id="KMZ74610.1"/>
    </source>
</evidence>